<dbReference type="PANTHER" id="PTHR43297">
    <property type="entry name" value="OLIGOPEPTIDE TRANSPORT ATP-BINDING PROTEIN APPD"/>
    <property type="match status" value="1"/>
</dbReference>
<dbReference type="InterPro" id="IPR050388">
    <property type="entry name" value="ABC_Ni/Peptide_Import"/>
</dbReference>
<dbReference type="GO" id="GO:0016887">
    <property type="term" value="F:ATP hydrolysis activity"/>
    <property type="evidence" value="ECO:0007669"/>
    <property type="project" value="InterPro"/>
</dbReference>
<dbReference type="AlphaFoldDB" id="A0A1X6YBQ4"/>
<dbReference type="OrthoDB" id="7957282at2"/>
<evidence type="ECO:0000313" key="9">
    <source>
        <dbReference type="EMBL" id="SLN15843.1"/>
    </source>
</evidence>
<dbReference type="InterPro" id="IPR027417">
    <property type="entry name" value="P-loop_NTPase"/>
</dbReference>
<dbReference type="PANTHER" id="PTHR43297:SF2">
    <property type="entry name" value="DIPEPTIDE TRANSPORT ATP-BINDING PROTEIN DPPD"/>
    <property type="match status" value="1"/>
</dbReference>
<dbReference type="PROSITE" id="PS50893">
    <property type="entry name" value="ABC_TRANSPORTER_2"/>
    <property type="match status" value="1"/>
</dbReference>
<dbReference type="InterPro" id="IPR003439">
    <property type="entry name" value="ABC_transporter-like_ATP-bd"/>
</dbReference>
<keyword evidence="10" id="KW-1185">Reference proteome</keyword>
<evidence type="ECO:0000256" key="4">
    <source>
        <dbReference type="ARBA" id="ARBA00022475"/>
    </source>
</evidence>
<keyword evidence="6 9" id="KW-0067">ATP-binding</keyword>
<dbReference type="PROSITE" id="PS00211">
    <property type="entry name" value="ABC_TRANSPORTER_1"/>
    <property type="match status" value="1"/>
</dbReference>
<organism evidence="9 10">
    <name type="scientific">Roseovarius halotolerans</name>
    <dbReference type="NCBI Taxonomy" id="505353"/>
    <lineage>
        <taxon>Bacteria</taxon>
        <taxon>Pseudomonadati</taxon>
        <taxon>Pseudomonadota</taxon>
        <taxon>Alphaproteobacteria</taxon>
        <taxon>Rhodobacterales</taxon>
        <taxon>Roseobacteraceae</taxon>
        <taxon>Roseovarius</taxon>
    </lineage>
</organism>
<dbReference type="FunFam" id="3.40.50.300:FF:000016">
    <property type="entry name" value="Oligopeptide ABC transporter ATP-binding component"/>
    <property type="match status" value="1"/>
</dbReference>
<dbReference type="CDD" id="cd03257">
    <property type="entry name" value="ABC_NikE_OppD_transporters"/>
    <property type="match status" value="1"/>
</dbReference>
<dbReference type="EMBL" id="FWFU01000001">
    <property type="protein sequence ID" value="SLN15843.1"/>
    <property type="molecule type" value="Genomic_DNA"/>
</dbReference>
<accession>A0A1X6YBQ4</accession>
<gene>
    <name evidence="9" type="primary">ddpD</name>
    <name evidence="9" type="ORF">ROH8110_00394</name>
</gene>
<proteinExistence type="inferred from homology"/>
<evidence type="ECO:0000259" key="8">
    <source>
        <dbReference type="PROSITE" id="PS50893"/>
    </source>
</evidence>
<keyword evidence="4" id="KW-1003">Cell membrane</keyword>
<evidence type="ECO:0000313" key="10">
    <source>
        <dbReference type="Proteomes" id="UP000193207"/>
    </source>
</evidence>
<dbReference type="InterPro" id="IPR017871">
    <property type="entry name" value="ABC_transporter-like_CS"/>
</dbReference>
<keyword evidence="5" id="KW-0547">Nucleotide-binding</keyword>
<dbReference type="SUPFAM" id="SSF52540">
    <property type="entry name" value="P-loop containing nucleoside triphosphate hydrolases"/>
    <property type="match status" value="1"/>
</dbReference>
<keyword evidence="3" id="KW-0813">Transport</keyword>
<dbReference type="SMART" id="SM00382">
    <property type="entry name" value="AAA"/>
    <property type="match status" value="1"/>
</dbReference>
<dbReference type="RefSeq" id="WP_085816098.1">
    <property type="nucleotide sequence ID" value="NZ_FWFU01000001.1"/>
</dbReference>
<comment type="subcellular location">
    <subcellularLocation>
        <location evidence="1">Cell inner membrane</location>
        <topology evidence="1">Peripheral membrane protein</topology>
    </subcellularLocation>
</comment>
<comment type="similarity">
    <text evidence="2">Belongs to the ABC transporter superfamily.</text>
</comment>
<dbReference type="Proteomes" id="UP000193207">
    <property type="component" value="Unassembled WGS sequence"/>
</dbReference>
<dbReference type="GO" id="GO:0005886">
    <property type="term" value="C:plasma membrane"/>
    <property type="evidence" value="ECO:0007669"/>
    <property type="project" value="UniProtKB-SubCell"/>
</dbReference>
<dbReference type="GO" id="GO:0015833">
    <property type="term" value="P:peptide transport"/>
    <property type="evidence" value="ECO:0007669"/>
    <property type="project" value="InterPro"/>
</dbReference>
<evidence type="ECO:0000256" key="7">
    <source>
        <dbReference type="ARBA" id="ARBA00023136"/>
    </source>
</evidence>
<dbReference type="NCBIfam" id="TIGR01727">
    <property type="entry name" value="oligo_HPY"/>
    <property type="match status" value="1"/>
</dbReference>
<evidence type="ECO:0000256" key="3">
    <source>
        <dbReference type="ARBA" id="ARBA00022448"/>
    </source>
</evidence>
<sequence>MVSTALNAATADGSGAASDALVSIEGLSVDFDTGRGTVHALRDIDLEVPRGKVLGLVGESGCGKSTLAYSLIGLLAENARVAGGAIRMGDQDLTRLGPAAWRDLRGRRIAMIFQDPMTALNPVTTIGQQMLDIQYRDDTSRAAKRARAIEFLEQVQIPDAPSKLDVYPHQLSGGMRQRVCIAMALLTQPDLLIADEPTTALDATLEMQIVSLLRELQRKFGCSVLFVSHHLGTVAELCDEVAVMYAGEVVEYGSARAIFHTPGHPYTQALLDCDPARIKDATRDLPTIPGTLPDLRQPPPGCAYRARCPHGWERCEREHPPLYAGDAGDNRIRCHLADAEEGAA</sequence>
<feature type="domain" description="ABC transporter" evidence="8">
    <location>
        <begin position="22"/>
        <end position="271"/>
    </location>
</feature>
<dbReference type="GO" id="GO:0055085">
    <property type="term" value="P:transmembrane transport"/>
    <property type="evidence" value="ECO:0007669"/>
    <property type="project" value="UniProtKB-ARBA"/>
</dbReference>
<evidence type="ECO:0000256" key="2">
    <source>
        <dbReference type="ARBA" id="ARBA00005417"/>
    </source>
</evidence>
<evidence type="ECO:0000256" key="5">
    <source>
        <dbReference type="ARBA" id="ARBA00022741"/>
    </source>
</evidence>
<dbReference type="Gene3D" id="3.40.50.300">
    <property type="entry name" value="P-loop containing nucleotide triphosphate hydrolases"/>
    <property type="match status" value="1"/>
</dbReference>
<evidence type="ECO:0000256" key="1">
    <source>
        <dbReference type="ARBA" id="ARBA00004417"/>
    </source>
</evidence>
<dbReference type="Pfam" id="PF08352">
    <property type="entry name" value="oligo_HPY"/>
    <property type="match status" value="1"/>
</dbReference>
<dbReference type="GO" id="GO:0005524">
    <property type="term" value="F:ATP binding"/>
    <property type="evidence" value="ECO:0007669"/>
    <property type="project" value="UniProtKB-KW"/>
</dbReference>
<evidence type="ECO:0000256" key="6">
    <source>
        <dbReference type="ARBA" id="ARBA00022840"/>
    </source>
</evidence>
<dbReference type="InterPro" id="IPR003593">
    <property type="entry name" value="AAA+_ATPase"/>
</dbReference>
<keyword evidence="7" id="KW-0472">Membrane</keyword>
<dbReference type="Pfam" id="PF00005">
    <property type="entry name" value="ABC_tran"/>
    <property type="match status" value="1"/>
</dbReference>
<dbReference type="InterPro" id="IPR013563">
    <property type="entry name" value="Oligopep_ABC_C"/>
</dbReference>
<protein>
    <submittedName>
        <fullName evidence="9">Putative D,D-dipeptide transport ATP-binding protein DdpD</fullName>
    </submittedName>
</protein>
<reference evidence="9 10" key="1">
    <citation type="submission" date="2017-03" db="EMBL/GenBank/DDBJ databases">
        <authorList>
            <person name="Afonso C.L."/>
            <person name="Miller P.J."/>
            <person name="Scott M.A."/>
            <person name="Spackman E."/>
            <person name="Goraichik I."/>
            <person name="Dimitrov K.M."/>
            <person name="Suarez D.L."/>
            <person name="Swayne D.E."/>
        </authorList>
    </citation>
    <scope>NUCLEOTIDE SEQUENCE [LARGE SCALE GENOMIC DNA]</scope>
    <source>
        <strain evidence="9 10">CECT 8110</strain>
    </source>
</reference>
<name>A0A1X6YBQ4_9RHOB</name>